<evidence type="ECO:0000256" key="7">
    <source>
        <dbReference type="RuleBase" id="RU363032"/>
    </source>
</evidence>
<evidence type="ECO:0000256" key="6">
    <source>
        <dbReference type="ARBA" id="ARBA00023136"/>
    </source>
</evidence>
<evidence type="ECO:0000313" key="10">
    <source>
        <dbReference type="EMBL" id="MDI2099754.1"/>
    </source>
</evidence>
<feature type="transmembrane region" description="Helical" evidence="7">
    <location>
        <begin position="112"/>
        <end position="134"/>
    </location>
</feature>
<evidence type="ECO:0000256" key="4">
    <source>
        <dbReference type="ARBA" id="ARBA00022692"/>
    </source>
</evidence>
<dbReference type="GO" id="GO:0022857">
    <property type="term" value="F:transmembrane transporter activity"/>
    <property type="evidence" value="ECO:0007669"/>
    <property type="project" value="InterPro"/>
</dbReference>
<feature type="domain" description="ABC transmembrane type-1" evidence="9">
    <location>
        <begin position="76"/>
        <end position="262"/>
    </location>
</feature>
<organism evidence="10 11">
    <name type="scientific">Ruicaihuangia caeni</name>
    <dbReference type="NCBI Taxonomy" id="3042517"/>
    <lineage>
        <taxon>Bacteria</taxon>
        <taxon>Bacillati</taxon>
        <taxon>Actinomycetota</taxon>
        <taxon>Actinomycetes</taxon>
        <taxon>Micrococcales</taxon>
        <taxon>Microbacteriaceae</taxon>
        <taxon>Ruicaihuangia</taxon>
    </lineage>
</organism>
<evidence type="ECO:0000313" key="11">
    <source>
        <dbReference type="Proteomes" id="UP001321506"/>
    </source>
</evidence>
<keyword evidence="6 7" id="KW-0472">Membrane</keyword>
<dbReference type="Proteomes" id="UP001321506">
    <property type="component" value="Unassembled WGS sequence"/>
</dbReference>
<dbReference type="CDD" id="cd06261">
    <property type="entry name" value="TM_PBP2"/>
    <property type="match status" value="1"/>
</dbReference>
<feature type="transmembrane region" description="Helical" evidence="7">
    <location>
        <begin position="18"/>
        <end position="39"/>
    </location>
</feature>
<accession>A0AAW6TBC1</accession>
<name>A0AAW6TBC1_9MICO</name>
<evidence type="ECO:0000256" key="8">
    <source>
        <dbReference type="SAM" id="MobiDB-lite"/>
    </source>
</evidence>
<feature type="region of interest" description="Disordered" evidence="8">
    <location>
        <begin position="292"/>
        <end position="311"/>
    </location>
</feature>
<dbReference type="RefSeq" id="WP_281489543.1">
    <property type="nucleotide sequence ID" value="NZ_CP159582.1"/>
</dbReference>
<evidence type="ECO:0000256" key="1">
    <source>
        <dbReference type="ARBA" id="ARBA00004651"/>
    </source>
</evidence>
<dbReference type="Pfam" id="PF00528">
    <property type="entry name" value="BPD_transp_1"/>
    <property type="match status" value="1"/>
</dbReference>
<dbReference type="InterPro" id="IPR035906">
    <property type="entry name" value="MetI-like_sf"/>
</dbReference>
<evidence type="ECO:0000256" key="2">
    <source>
        <dbReference type="ARBA" id="ARBA00022448"/>
    </source>
</evidence>
<reference evidence="10 11" key="1">
    <citation type="submission" date="2023-04" db="EMBL/GenBank/DDBJ databases">
        <title>Klugiella caeni sp. nov. isolated from the sludge of biochemical tank.</title>
        <authorList>
            <person name="Geng K."/>
        </authorList>
    </citation>
    <scope>NUCLEOTIDE SEQUENCE [LARGE SCALE GENOMIC DNA]</scope>
    <source>
        <strain evidence="10 11">YN-L-19</strain>
    </source>
</reference>
<comment type="caution">
    <text evidence="10">The sequence shown here is derived from an EMBL/GenBank/DDBJ whole genome shotgun (WGS) entry which is preliminary data.</text>
</comment>
<keyword evidence="2 7" id="KW-0813">Transport</keyword>
<dbReference type="EMBL" id="JASATX010000007">
    <property type="protein sequence ID" value="MDI2099754.1"/>
    <property type="molecule type" value="Genomic_DNA"/>
</dbReference>
<feature type="transmembrane region" description="Helical" evidence="7">
    <location>
        <begin position="239"/>
        <end position="262"/>
    </location>
</feature>
<keyword evidence="4 7" id="KW-0812">Transmembrane</keyword>
<keyword evidence="11" id="KW-1185">Reference proteome</keyword>
<evidence type="ECO:0000256" key="3">
    <source>
        <dbReference type="ARBA" id="ARBA00022475"/>
    </source>
</evidence>
<dbReference type="InterPro" id="IPR000515">
    <property type="entry name" value="MetI-like"/>
</dbReference>
<feature type="transmembrane region" description="Helical" evidence="7">
    <location>
        <begin position="78"/>
        <end position="100"/>
    </location>
</feature>
<dbReference type="NCBIfam" id="TIGR01726">
    <property type="entry name" value="HEQRo_perm_3TM"/>
    <property type="match status" value="1"/>
</dbReference>
<dbReference type="PROSITE" id="PS50928">
    <property type="entry name" value="ABC_TM1"/>
    <property type="match status" value="1"/>
</dbReference>
<dbReference type="SUPFAM" id="SSF161098">
    <property type="entry name" value="MetI-like"/>
    <property type="match status" value="1"/>
</dbReference>
<keyword evidence="3" id="KW-1003">Cell membrane</keyword>
<dbReference type="InterPro" id="IPR010065">
    <property type="entry name" value="AA_ABC_transptr_permease_3TM"/>
</dbReference>
<sequence length="311" mass="33579">MTMVLYDAPGPKARRRSLLISIVGAIAIAGGLAALIWALGAERVSANGAVQPGMWDGSRWDIFNDLAVWRSIGEGAAATLRMAAVAAVFALIIGVLFSFGRAARSRWVRIPVTIVLEFFRGMPVLLMMLFILLVFATGSYWAGVAALAVYNGAIIGEALRAGIQSLPKGQREAGLSIGLTVLQTRFMIEFPQAFRQMLPIILAQMVVLLKDTSLAYIVGYPELLRVGVNYLSNFFGNRYFFSLFFVVLVIYLAMNLLLSWVARFVARKTGPKAGKLIAAGVDDAGRIPGASGTRAITLPGAHGGTIDRRER</sequence>
<dbReference type="InterPro" id="IPR043429">
    <property type="entry name" value="ArtM/GltK/GlnP/TcyL/YhdX-like"/>
</dbReference>
<proteinExistence type="inferred from homology"/>
<dbReference type="GO" id="GO:0006865">
    <property type="term" value="P:amino acid transport"/>
    <property type="evidence" value="ECO:0007669"/>
    <property type="project" value="TreeGrafter"/>
</dbReference>
<dbReference type="GO" id="GO:0043190">
    <property type="term" value="C:ATP-binding cassette (ABC) transporter complex"/>
    <property type="evidence" value="ECO:0007669"/>
    <property type="project" value="InterPro"/>
</dbReference>
<gene>
    <name evidence="10" type="ORF">QF206_12345</name>
</gene>
<dbReference type="AlphaFoldDB" id="A0AAW6TBC1"/>
<evidence type="ECO:0000256" key="5">
    <source>
        <dbReference type="ARBA" id="ARBA00022989"/>
    </source>
</evidence>
<comment type="similarity">
    <text evidence="7">Belongs to the binding-protein-dependent transport system permease family.</text>
</comment>
<protein>
    <submittedName>
        <fullName evidence="10">Amino acid ABC transporter permease</fullName>
    </submittedName>
</protein>
<keyword evidence="5 7" id="KW-1133">Transmembrane helix</keyword>
<dbReference type="PANTHER" id="PTHR30614:SF21">
    <property type="entry name" value="AMINO ACID ABC TRANSPORTER PERMEASE"/>
    <property type="match status" value="1"/>
</dbReference>
<dbReference type="Gene3D" id="1.10.3720.10">
    <property type="entry name" value="MetI-like"/>
    <property type="match status" value="1"/>
</dbReference>
<evidence type="ECO:0000259" key="9">
    <source>
        <dbReference type="PROSITE" id="PS50928"/>
    </source>
</evidence>
<comment type="subcellular location">
    <subcellularLocation>
        <location evidence="1 7">Cell membrane</location>
        <topology evidence="1 7">Multi-pass membrane protein</topology>
    </subcellularLocation>
</comment>
<dbReference type="PANTHER" id="PTHR30614">
    <property type="entry name" value="MEMBRANE COMPONENT OF AMINO ACID ABC TRANSPORTER"/>
    <property type="match status" value="1"/>
</dbReference>